<evidence type="ECO:0000259" key="2">
    <source>
        <dbReference type="PROSITE" id="PS50031"/>
    </source>
</evidence>
<dbReference type="PANTHER" id="PTHR46571">
    <property type="entry name" value="SORTING NEXIN-8"/>
    <property type="match status" value="1"/>
</dbReference>
<dbReference type="InterPro" id="IPR011992">
    <property type="entry name" value="EF-hand-dom_pair"/>
</dbReference>
<evidence type="ECO:0000313" key="3">
    <source>
        <dbReference type="EMBL" id="KAF7417360.1"/>
    </source>
</evidence>
<feature type="domain" description="EH" evidence="2">
    <location>
        <begin position="22"/>
        <end position="67"/>
    </location>
</feature>
<dbReference type="Pfam" id="PF12763">
    <property type="entry name" value="EH"/>
    <property type="match status" value="1"/>
</dbReference>
<dbReference type="AlphaFoldDB" id="A0A834U5L2"/>
<reference evidence="3" key="1">
    <citation type="journal article" date="2020" name="G3 (Bethesda)">
        <title>High-Quality Assemblies for Three Invasive Social Wasps from the &lt;i&gt;Vespula&lt;/i&gt; Genus.</title>
        <authorList>
            <person name="Harrop T.W.R."/>
            <person name="Guhlin J."/>
            <person name="McLaughlin G.M."/>
            <person name="Permina E."/>
            <person name="Stockwell P."/>
            <person name="Gilligan J."/>
            <person name="Le Lec M.F."/>
            <person name="Gruber M.A.M."/>
            <person name="Quinn O."/>
            <person name="Lovegrove M."/>
            <person name="Duncan E.J."/>
            <person name="Remnant E.J."/>
            <person name="Van Eeckhoven J."/>
            <person name="Graham B."/>
            <person name="Knapp R.A."/>
            <person name="Langford K.W."/>
            <person name="Kronenberg Z."/>
            <person name="Press M.O."/>
            <person name="Eacker S.M."/>
            <person name="Wilson-Rankin E.E."/>
            <person name="Purcell J."/>
            <person name="Lester P.J."/>
            <person name="Dearden P.K."/>
        </authorList>
    </citation>
    <scope>NUCLEOTIDE SEQUENCE</scope>
    <source>
        <strain evidence="3">Linc-1</strain>
    </source>
</reference>
<dbReference type="InterPro" id="IPR028662">
    <property type="entry name" value="SNX8/Mvp1"/>
</dbReference>
<dbReference type="EMBL" id="JACSDZ010000001">
    <property type="protein sequence ID" value="KAF7417360.1"/>
    <property type="molecule type" value="Genomic_DNA"/>
</dbReference>
<dbReference type="PANTHER" id="PTHR46571:SF1">
    <property type="entry name" value="SORTING NEXIN-8"/>
    <property type="match status" value="1"/>
</dbReference>
<sequence length="115" mass="12750">MSAHRILKVDSKLKEGDIECSIPAFYREVYEKICSPTGGNVEREVFKSLLVKSQLSSSVLSQIWELVDSKTGYLTRSGLYKGLALVAFAQQGKQPSDKLLENSESQGISEQTLHV</sequence>
<dbReference type="SMART" id="SM00027">
    <property type="entry name" value="EH"/>
    <property type="match status" value="1"/>
</dbReference>
<comment type="caution">
    <text evidence="3">The sequence shown here is derived from an EMBL/GenBank/DDBJ whole genome shotgun (WGS) entry which is preliminary data.</text>
</comment>
<dbReference type="GO" id="GO:0031901">
    <property type="term" value="C:early endosome membrane"/>
    <property type="evidence" value="ECO:0007669"/>
    <property type="project" value="TreeGrafter"/>
</dbReference>
<organism evidence="3 4">
    <name type="scientific">Vespula germanica</name>
    <name type="common">German yellow jacket</name>
    <name type="synonym">Paravespula germanica</name>
    <dbReference type="NCBI Taxonomy" id="30212"/>
    <lineage>
        <taxon>Eukaryota</taxon>
        <taxon>Metazoa</taxon>
        <taxon>Ecdysozoa</taxon>
        <taxon>Arthropoda</taxon>
        <taxon>Hexapoda</taxon>
        <taxon>Insecta</taxon>
        <taxon>Pterygota</taxon>
        <taxon>Neoptera</taxon>
        <taxon>Endopterygota</taxon>
        <taxon>Hymenoptera</taxon>
        <taxon>Apocrita</taxon>
        <taxon>Aculeata</taxon>
        <taxon>Vespoidea</taxon>
        <taxon>Vespidae</taxon>
        <taxon>Vespinae</taxon>
        <taxon>Vespula</taxon>
    </lineage>
</organism>
<dbReference type="InterPro" id="IPR000261">
    <property type="entry name" value="EH_dom"/>
</dbReference>
<dbReference type="GO" id="GO:0034498">
    <property type="term" value="P:early endosome to Golgi transport"/>
    <property type="evidence" value="ECO:0007669"/>
    <property type="project" value="TreeGrafter"/>
</dbReference>
<dbReference type="SUPFAM" id="SSF47473">
    <property type="entry name" value="EF-hand"/>
    <property type="match status" value="1"/>
</dbReference>
<dbReference type="GO" id="GO:0035091">
    <property type="term" value="F:phosphatidylinositol binding"/>
    <property type="evidence" value="ECO:0007669"/>
    <property type="project" value="InterPro"/>
</dbReference>
<evidence type="ECO:0000256" key="1">
    <source>
        <dbReference type="SAM" id="MobiDB-lite"/>
    </source>
</evidence>
<feature type="region of interest" description="Disordered" evidence="1">
    <location>
        <begin position="94"/>
        <end position="115"/>
    </location>
</feature>
<dbReference type="GO" id="GO:0005829">
    <property type="term" value="C:cytosol"/>
    <property type="evidence" value="ECO:0007669"/>
    <property type="project" value="GOC"/>
</dbReference>
<name>A0A834U5L2_VESGE</name>
<keyword evidence="4" id="KW-1185">Reference proteome</keyword>
<dbReference type="Proteomes" id="UP000617340">
    <property type="component" value="Unassembled WGS sequence"/>
</dbReference>
<accession>A0A834U5L2</accession>
<protein>
    <recommendedName>
        <fullName evidence="2">EH domain-containing protein</fullName>
    </recommendedName>
</protein>
<gene>
    <name evidence="3" type="ORF">HZH68_000013</name>
</gene>
<evidence type="ECO:0000313" key="4">
    <source>
        <dbReference type="Proteomes" id="UP000617340"/>
    </source>
</evidence>
<dbReference type="Gene3D" id="1.10.238.10">
    <property type="entry name" value="EF-hand"/>
    <property type="match status" value="1"/>
</dbReference>
<feature type="compositionally biased region" description="Polar residues" evidence="1">
    <location>
        <begin position="102"/>
        <end position="115"/>
    </location>
</feature>
<dbReference type="GO" id="GO:0006886">
    <property type="term" value="P:intracellular protein transport"/>
    <property type="evidence" value="ECO:0007669"/>
    <property type="project" value="TreeGrafter"/>
</dbReference>
<proteinExistence type="predicted"/>
<dbReference type="PROSITE" id="PS50031">
    <property type="entry name" value="EH"/>
    <property type="match status" value="1"/>
</dbReference>